<comment type="caution">
    <text evidence="3">The sequence shown here is derived from an EMBL/GenBank/DDBJ whole genome shotgun (WGS) entry which is preliminary data.</text>
</comment>
<accession>A0A852SS76</accession>
<dbReference type="RefSeq" id="WP_179548479.1">
    <property type="nucleotide sequence ID" value="NZ_BSEW01000002.1"/>
</dbReference>
<keyword evidence="2" id="KW-0732">Signal</keyword>
<protein>
    <submittedName>
        <fullName evidence="3">Uncharacterized protein</fullName>
    </submittedName>
</protein>
<reference evidence="3 4" key="1">
    <citation type="submission" date="2020-07" db="EMBL/GenBank/DDBJ databases">
        <title>Sequencing the genomes of 1000 actinobacteria strains.</title>
        <authorList>
            <person name="Klenk H.-P."/>
        </authorList>
    </citation>
    <scope>NUCLEOTIDE SEQUENCE [LARGE SCALE GENOMIC DNA]</scope>
    <source>
        <strain evidence="3 4">DSM 26474</strain>
    </source>
</reference>
<feature type="signal peptide" evidence="2">
    <location>
        <begin position="1"/>
        <end position="34"/>
    </location>
</feature>
<keyword evidence="4" id="KW-1185">Reference proteome</keyword>
<gene>
    <name evidence="3" type="ORF">BJ984_002712</name>
</gene>
<evidence type="ECO:0000256" key="1">
    <source>
        <dbReference type="SAM" id="MobiDB-lite"/>
    </source>
</evidence>
<feature type="chain" id="PRO_5032672318" evidence="2">
    <location>
        <begin position="35"/>
        <end position="163"/>
    </location>
</feature>
<dbReference type="Proteomes" id="UP000549913">
    <property type="component" value="Unassembled WGS sequence"/>
</dbReference>
<dbReference type="AlphaFoldDB" id="A0A852SS76"/>
<feature type="region of interest" description="Disordered" evidence="1">
    <location>
        <begin position="35"/>
        <end position="60"/>
    </location>
</feature>
<evidence type="ECO:0000313" key="4">
    <source>
        <dbReference type="Proteomes" id="UP000549913"/>
    </source>
</evidence>
<evidence type="ECO:0000256" key="2">
    <source>
        <dbReference type="SAM" id="SignalP"/>
    </source>
</evidence>
<sequence>MTAPTTAPVARRTVIGAAWAAPVIAVAVATPAHAASTPRPQLAGRADGPEEYPDGGASTFGVHVTNTGAETIPAGSIVATLTDSDPRFSYSGFSGQLWNYTSSFPDGSISFQYDAELVSGDETDILLLLIDSADRSQSPVPVAELVVTAPGFRAATVPLPIVY</sequence>
<organism evidence="3 4">
    <name type="scientific">Herbiconiux flava</name>
    <dbReference type="NCBI Taxonomy" id="881268"/>
    <lineage>
        <taxon>Bacteria</taxon>
        <taxon>Bacillati</taxon>
        <taxon>Actinomycetota</taxon>
        <taxon>Actinomycetes</taxon>
        <taxon>Micrococcales</taxon>
        <taxon>Microbacteriaceae</taxon>
        <taxon>Herbiconiux</taxon>
    </lineage>
</organism>
<dbReference type="EMBL" id="JACCBM010000001">
    <property type="protein sequence ID" value="NYD71554.1"/>
    <property type="molecule type" value="Genomic_DNA"/>
</dbReference>
<proteinExistence type="predicted"/>
<evidence type="ECO:0000313" key="3">
    <source>
        <dbReference type="EMBL" id="NYD71554.1"/>
    </source>
</evidence>
<name>A0A852SS76_9MICO</name>